<gene>
    <name evidence="7" type="ORF">EHS11_14955</name>
</gene>
<dbReference type="GO" id="GO:0016020">
    <property type="term" value="C:membrane"/>
    <property type="evidence" value="ECO:0007669"/>
    <property type="project" value="UniProtKB-SubCell"/>
</dbReference>
<dbReference type="InterPro" id="IPR051533">
    <property type="entry name" value="WaaL-like"/>
</dbReference>
<feature type="domain" description="O-antigen ligase-related" evidence="6">
    <location>
        <begin position="255"/>
        <end position="416"/>
    </location>
</feature>
<proteinExistence type="predicted"/>
<evidence type="ECO:0000256" key="1">
    <source>
        <dbReference type="ARBA" id="ARBA00004141"/>
    </source>
</evidence>
<dbReference type="Proteomes" id="UP000298264">
    <property type="component" value="Unassembled WGS sequence"/>
</dbReference>
<dbReference type="AlphaFoldDB" id="A0A4R9LKT1"/>
<keyword evidence="8" id="KW-1185">Reference proteome</keyword>
<keyword evidence="2 5" id="KW-0812">Transmembrane</keyword>
<keyword evidence="4 5" id="KW-0472">Membrane</keyword>
<dbReference type="InterPro" id="IPR007016">
    <property type="entry name" value="O-antigen_ligase-rel_domated"/>
</dbReference>
<accession>A0A4R9LKT1</accession>
<feature type="transmembrane region" description="Helical" evidence="5">
    <location>
        <begin position="485"/>
        <end position="503"/>
    </location>
</feature>
<evidence type="ECO:0000256" key="4">
    <source>
        <dbReference type="ARBA" id="ARBA00023136"/>
    </source>
</evidence>
<feature type="transmembrane region" description="Helical" evidence="5">
    <location>
        <begin position="400"/>
        <end position="427"/>
    </location>
</feature>
<reference evidence="7" key="1">
    <citation type="journal article" date="2019" name="PLoS Negl. Trop. Dis.">
        <title>Revisiting the worldwide diversity of Leptospira species in the environment.</title>
        <authorList>
            <person name="Vincent A.T."/>
            <person name="Schiettekatte O."/>
            <person name="Bourhy P."/>
            <person name="Veyrier F.J."/>
            <person name="Picardeau M."/>
        </authorList>
    </citation>
    <scope>NUCLEOTIDE SEQUENCE [LARGE SCALE GENOMIC DNA]</scope>
    <source>
        <strain evidence="7">201400974</strain>
    </source>
</reference>
<evidence type="ECO:0000256" key="5">
    <source>
        <dbReference type="SAM" id="Phobius"/>
    </source>
</evidence>
<feature type="transmembrane region" description="Helical" evidence="5">
    <location>
        <begin position="86"/>
        <end position="106"/>
    </location>
</feature>
<feature type="transmembrane region" description="Helical" evidence="5">
    <location>
        <begin position="213"/>
        <end position="234"/>
    </location>
</feature>
<feature type="transmembrane region" description="Helical" evidence="5">
    <location>
        <begin position="246"/>
        <end position="264"/>
    </location>
</feature>
<evidence type="ECO:0000313" key="7">
    <source>
        <dbReference type="EMBL" id="TGN08216.1"/>
    </source>
</evidence>
<feature type="transmembrane region" description="Helical" evidence="5">
    <location>
        <begin position="300"/>
        <end position="319"/>
    </location>
</feature>
<dbReference type="EMBL" id="RQHV01000061">
    <property type="protein sequence ID" value="TGN08216.1"/>
    <property type="molecule type" value="Genomic_DNA"/>
</dbReference>
<evidence type="ECO:0000256" key="3">
    <source>
        <dbReference type="ARBA" id="ARBA00022989"/>
    </source>
</evidence>
<organism evidence="7 8">
    <name type="scientific">Leptospira ilyithenensis</name>
    <dbReference type="NCBI Taxonomy" id="2484901"/>
    <lineage>
        <taxon>Bacteria</taxon>
        <taxon>Pseudomonadati</taxon>
        <taxon>Spirochaetota</taxon>
        <taxon>Spirochaetia</taxon>
        <taxon>Leptospirales</taxon>
        <taxon>Leptospiraceae</taxon>
        <taxon>Leptospira</taxon>
    </lineage>
</organism>
<feature type="transmembrane region" description="Helical" evidence="5">
    <location>
        <begin position="53"/>
        <end position="79"/>
    </location>
</feature>
<dbReference type="Pfam" id="PF04932">
    <property type="entry name" value="Wzy_C"/>
    <property type="match status" value="1"/>
</dbReference>
<evidence type="ECO:0000259" key="6">
    <source>
        <dbReference type="Pfam" id="PF04932"/>
    </source>
</evidence>
<name>A0A4R9LKT1_9LEPT</name>
<protein>
    <submittedName>
        <fullName evidence="7">O-antigen ligase domain-containing protein</fullName>
    </submittedName>
</protein>
<feature type="transmembrane region" description="Helical" evidence="5">
    <location>
        <begin position="150"/>
        <end position="170"/>
    </location>
</feature>
<dbReference type="OrthoDB" id="345652at2"/>
<dbReference type="PANTHER" id="PTHR37422">
    <property type="entry name" value="TEICHURONIC ACID BIOSYNTHESIS PROTEIN TUAE"/>
    <property type="match status" value="1"/>
</dbReference>
<dbReference type="PANTHER" id="PTHR37422:SF13">
    <property type="entry name" value="LIPOPOLYSACCHARIDE BIOSYNTHESIS PROTEIN PA4999-RELATED"/>
    <property type="match status" value="1"/>
</dbReference>
<comment type="caution">
    <text evidence="7">The sequence shown here is derived from an EMBL/GenBank/DDBJ whole genome shotgun (WGS) entry which is preliminary data.</text>
</comment>
<evidence type="ECO:0000313" key="8">
    <source>
        <dbReference type="Proteomes" id="UP000298264"/>
    </source>
</evidence>
<feature type="transmembrane region" description="Helical" evidence="5">
    <location>
        <begin position="270"/>
        <end position="288"/>
    </location>
</feature>
<keyword evidence="7" id="KW-0436">Ligase</keyword>
<evidence type="ECO:0000256" key="2">
    <source>
        <dbReference type="ARBA" id="ARBA00022692"/>
    </source>
</evidence>
<keyword evidence="3 5" id="KW-1133">Transmembrane helix</keyword>
<dbReference type="GO" id="GO:0016874">
    <property type="term" value="F:ligase activity"/>
    <property type="evidence" value="ECO:0007669"/>
    <property type="project" value="UniProtKB-KW"/>
</dbReference>
<feature type="transmembrane region" description="Helical" evidence="5">
    <location>
        <begin position="439"/>
        <end position="465"/>
    </location>
</feature>
<comment type="subcellular location">
    <subcellularLocation>
        <location evidence="1">Membrane</location>
        <topology evidence="1">Multi-pass membrane protein</topology>
    </subcellularLocation>
</comment>
<sequence>MQAWMFFSSLKVMIARESFLFGLPNTATILSSQPSMSRKETFQKLTVVFLSLFWVTVPFSVSVSQISAIISMFCFVLVFRFPKPGSIPIFWIGIAFYFWIFGIRFLSGIEGLPEWKKILIHSEFSDFWMFLLLPVLQSQSRKDKTKIRRFVQIGACFLILSGLVSVVFPYRLAGFVMDGFQYLEGKRLPHLIGHLPGLGIPLYLPIGFQNTHLTYGGLLSLFLSFLILKTFRLFKLKKLQRGKFSGKILFLLFLSFSGVLLLFLNQSRSIWIGLSVSLIFYLSIKRKTHWEPVYEVLKKSYIRIIVASFIFLFVFFALYRSNWLFQRSIDQLFTKQTLENQRVWIHKGTRNIIEAHPYFGVGSGNYKKKFEFSYLPLIEKKPYLYYEISITPKSHAHHDFLHFVSLGGFVAGTLFLFLWVQILISFLRNPKHSGQYLGIYSVFIAGFFQCYLLDDEVVLPFLGILSLLPGSNREITFRTKLKQSVLFLLFPLFISLSLIYLGTKAKEDELFFHRTRDIHNFLSPIAQKTINGAAQTIPDSEVFYFKLEGCLSHFANLNGKKRKREKPYSFRIDLPQSKEGTFPEAVKIELRERESFDQDQKFKAHKERILSENKFQLQKGENKFDFSNIPFSNSEEIYFLDFGIEYVWKKEKGKLSEKSIPVLKIEENCGE</sequence>